<organism evidence="1 2">
    <name type="scientific">Caballeronia sordidicola</name>
    <name type="common">Burkholderia sordidicola</name>
    <dbReference type="NCBI Taxonomy" id="196367"/>
    <lineage>
        <taxon>Bacteria</taxon>
        <taxon>Pseudomonadati</taxon>
        <taxon>Pseudomonadota</taxon>
        <taxon>Betaproteobacteria</taxon>
        <taxon>Burkholderiales</taxon>
        <taxon>Burkholderiaceae</taxon>
        <taxon>Caballeronia</taxon>
    </lineage>
</organism>
<accession>A0A226WRU6</accession>
<dbReference type="AlphaFoldDB" id="A0A226WRU6"/>
<evidence type="ECO:0000313" key="1">
    <source>
        <dbReference type="EMBL" id="OXC73823.1"/>
    </source>
</evidence>
<dbReference type="RefSeq" id="WP_256983645.1">
    <property type="nucleotide sequence ID" value="NZ_MTHB01000238.1"/>
</dbReference>
<gene>
    <name evidence="1" type="ORF">BSU04_35010</name>
</gene>
<dbReference type="Proteomes" id="UP000214720">
    <property type="component" value="Unassembled WGS sequence"/>
</dbReference>
<comment type="caution">
    <text evidence="1">The sequence shown here is derived from an EMBL/GenBank/DDBJ whole genome shotgun (WGS) entry which is preliminary data.</text>
</comment>
<name>A0A226WRU6_CABSO</name>
<evidence type="ECO:0000313" key="2">
    <source>
        <dbReference type="Proteomes" id="UP000214720"/>
    </source>
</evidence>
<reference evidence="2" key="1">
    <citation type="submission" date="2017-01" db="EMBL/GenBank/DDBJ databases">
        <title>Genome Analysis of Deinococcus marmoris KOPRI26562.</title>
        <authorList>
            <person name="Kim J.H."/>
            <person name="Oh H.-M."/>
        </authorList>
    </citation>
    <scope>NUCLEOTIDE SEQUENCE [LARGE SCALE GENOMIC DNA]</scope>
    <source>
        <strain evidence="2">PAMC 26633</strain>
    </source>
</reference>
<dbReference type="EMBL" id="MTHB01000238">
    <property type="protein sequence ID" value="OXC73823.1"/>
    <property type="molecule type" value="Genomic_DNA"/>
</dbReference>
<sequence>MHGTISTALHEGEVLAIYRDGQKIGTASVTGLDWSYQDEGLTKGQHVYTASVISASGEQGVHSEDFVITETAGTGSGFQLLATEDFLIFDTRFEARATSDGKAISVDMLEGVRMLEKAGMTVKSYTDNGGVISIEVDWVAYMKAHPEDPYLDLDMHRHIDNDQGGLNYYNLIAVPDYPILLNLLGRWVQANFVADAGGQSPTPPAAATITGVFDSYVDAEGHAQLSLVPAGGASSESTHRIEGTLSEPMNKWSDTLVVYRDGEKLTGDTHSFNSLSNYSSTTWWIVDNDAPPGAHVYTARVERQFEAQGPWSPGYEILEFAHEPTEDSLTARMLMTNSSLLVETGNLHHTNADGSVASIQLKAEITLAGSTIAVFQAAVDENGTASFEADWARLIAANPGAKLTITAHDNISQSDQIVDIHTLGTLAGQIGHWVTATPDGESAIFFNAADRSAHIHGTTGINTITVSDDHQLIDLTSLTGKTVGSTVTGIERIDLGGQHNTLKIAMIDVLNLGETDLFRADGKQQFMVNGKAVDTVELSNTRVAGIADGDWERQGKATIGGVAYDVYEHSTAHVELMVQQGVQLSMH</sequence>
<proteinExistence type="predicted"/>
<protein>
    <submittedName>
        <fullName evidence="1">Large repetitive protein</fullName>
    </submittedName>
</protein>